<evidence type="ECO:0000313" key="2">
    <source>
        <dbReference type="Proteomes" id="UP000597444"/>
    </source>
</evidence>
<protein>
    <recommendedName>
        <fullName evidence="3">HNH endonuclease</fullName>
    </recommendedName>
</protein>
<accession>A0A8J3N4F9</accession>
<dbReference type="EMBL" id="BNJK01000001">
    <property type="protein sequence ID" value="GHO95438.1"/>
    <property type="molecule type" value="Genomic_DNA"/>
</dbReference>
<name>A0A8J3N4F9_9CHLR</name>
<sequence length="108" mass="12828">MKHRKLYPDNWEELAWTCKEQAGWCCEHCGVPHGTPAISQRTGEEYTIYLAAAHLDHDPWNPCPRLAALCPSCHGRYDWHDYERKRWLELEILRHQVWIQAHGYGEME</sequence>
<comment type="caution">
    <text evidence="1">The sequence shown here is derived from an EMBL/GenBank/DDBJ whole genome shotgun (WGS) entry which is preliminary data.</text>
</comment>
<dbReference type="RefSeq" id="WP_220206115.1">
    <property type="nucleotide sequence ID" value="NZ_BNJK01000001.1"/>
</dbReference>
<reference evidence="1" key="1">
    <citation type="submission" date="2020-10" db="EMBL/GenBank/DDBJ databases">
        <title>Taxonomic study of unclassified bacteria belonging to the class Ktedonobacteria.</title>
        <authorList>
            <person name="Yabe S."/>
            <person name="Wang C.M."/>
            <person name="Zheng Y."/>
            <person name="Sakai Y."/>
            <person name="Cavaletti L."/>
            <person name="Monciardini P."/>
            <person name="Donadio S."/>
        </authorList>
    </citation>
    <scope>NUCLEOTIDE SEQUENCE</scope>
    <source>
        <strain evidence="1">ID150040</strain>
    </source>
</reference>
<dbReference type="Proteomes" id="UP000597444">
    <property type="component" value="Unassembled WGS sequence"/>
</dbReference>
<evidence type="ECO:0000313" key="1">
    <source>
        <dbReference type="EMBL" id="GHO95438.1"/>
    </source>
</evidence>
<keyword evidence="2" id="KW-1185">Reference proteome</keyword>
<proteinExistence type="predicted"/>
<evidence type="ECO:0008006" key="3">
    <source>
        <dbReference type="Google" id="ProtNLM"/>
    </source>
</evidence>
<dbReference type="AlphaFoldDB" id="A0A8J3N4F9"/>
<organism evidence="1 2">
    <name type="scientific">Reticulibacter mediterranei</name>
    <dbReference type="NCBI Taxonomy" id="2778369"/>
    <lineage>
        <taxon>Bacteria</taxon>
        <taxon>Bacillati</taxon>
        <taxon>Chloroflexota</taxon>
        <taxon>Ktedonobacteria</taxon>
        <taxon>Ktedonobacterales</taxon>
        <taxon>Reticulibacteraceae</taxon>
        <taxon>Reticulibacter</taxon>
    </lineage>
</organism>
<gene>
    <name evidence="1" type="ORF">KSF_054860</name>
</gene>